<reference evidence="2" key="1">
    <citation type="submission" date="2023-07" db="EMBL/GenBank/DDBJ databases">
        <authorList>
            <consortium name="CYATHOMIX"/>
        </authorList>
    </citation>
    <scope>NUCLEOTIDE SEQUENCE</scope>
    <source>
        <strain evidence="2">N/A</strain>
    </source>
</reference>
<protein>
    <submittedName>
        <fullName evidence="2">Uncharacterized protein</fullName>
    </submittedName>
</protein>
<sequence>MVGVIATHNGKFHCDEALACFILKRLNQFRDYTLLRTRILLYLPSAMLSLTGRCIRSFEETIRPSPIKFNETMQTLGILDFNTRLSSANRAVFKEFNETMQTLGILDFIITLDSVQLIDLRPLWKATDCRGKHCRQG</sequence>
<dbReference type="PANTHER" id="PTHR11215:SF1">
    <property type="entry name" value="MYG1 EXONUCLEASE"/>
    <property type="match status" value="1"/>
</dbReference>
<organism evidence="2 3">
    <name type="scientific">Cylicocyclus nassatus</name>
    <name type="common">Nematode worm</name>
    <dbReference type="NCBI Taxonomy" id="53992"/>
    <lineage>
        <taxon>Eukaryota</taxon>
        <taxon>Metazoa</taxon>
        <taxon>Ecdysozoa</taxon>
        <taxon>Nematoda</taxon>
        <taxon>Chromadorea</taxon>
        <taxon>Rhabditida</taxon>
        <taxon>Rhabditina</taxon>
        <taxon>Rhabditomorpha</taxon>
        <taxon>Strongyloidea</taxon>
        <taxon>Strongylidae</taxon>
        <taxon>Cylicocyclus</taxon>
    </lineage>
</organism>
<dbReference type="Proteomes" id="UP001176961">
    <property type="component" value="Unassembled WGS sequence"/>
</dbReference>
<dbReference type="GO" id="GO:0005737">
    <property type="term" value="C:cytoplasm"/>
    <property type="evidence" value="ECO:0007669"/>
    <property type="project" value="TreeGrafter"/>
</dbReference>
<dbReference type="GO" id="GO:0005634">
    <property type="term" value="C:nucleus"/>
    <property type="evidence" value="ECO:0007669"/>
    <property type="project" value="TreeGrafter"/>
</dbReference>
<evidence type="ECO:0000256" key="1">
    <source>
        <dbReference type="ARBA" id="ARBA00010105"/>
    </source>
</evidence>
<gene>
    <name evidence="2" type="ORF">CYNAS_LOCUS12197</name>
</gene>
<evidence type="ECO:0000313" key="3">
    <source>
        <dbReference type="Proteomes" id="UP001176961"/>
    </source>
</evidence>
<accession>A0AA36M5W9</accession>
<dbReference type="EMBL" id="CATQJL010000223">
    <property type="protein sequence ID" value="CAJ0600214.1"/>
    <property type="molecule type" value="Genomic_DNA"/>
</dbReference>
<dbReference type="InterPro" id="IPR003226">
    <property type="entry name" value="MYG1_exonuclease"/>
</dbReference>
<comment type="similarity">
    <text evidence="1">Belongs to the MYG1 family.</text>
</comment>
<dbReference type="AlphaFoldDB" id="A0AA36M5W9"/>
<keyword evidence="3" id="KW-1185">Reference proteome</keyword>
<comment type="caution">
    <text evidence="2">The sequence shown here is derived from an EMBL/GenBank/DDBJ whole genome shotgun (WGS) entry which is preliminary data.</text>
</comment>
<dbReference type="Pfam" id="PF03690">
    <property type="entry name" value="MYG1_exonuc"/>
    <property type="match status" value="1"/>
</dbReference>
<name>A0AA36M5W9_CYLNA</name>
<evidence type="ECO:0000313" key="2">
    <source>
        <dbReference type="EMBL" id="CAJ0600214.1"/>
    </source>
</evidence>
<proteinExistence type="inferred from homology"/>
<dbReference type="PANTHER" id="PTHR11215">
    <property type="entry name" value="METAL DEPENDENT HYDROLASE - RELATED"/>
    <property type="match status" value="1"/>
</dbReference>